<reference evidence="2 3" key="1">
    <citation type="journal article" date="2019" name="Int. J. Syst. Evol. Microbiol.">
        <title>The Global Catalogue of Microorganisms (GCM) 10K type strain sequencing project: providing services to taxonomists for standard genome sequencing and annotation.</title>
        <authorList>
            <consortium name="The Broad Institute Genomics Platform"/>
            <consortium name="The Broad Institute Genome Sequencing Center for Infectious Disease"/>
            <person name="Wu L."/>
            <person name="Ma J."/>
        </authorList>
    </citation>
    <scope>NUCLEOTIDE SEQUENCE [LARGE SCALE GENOMIC DNA]</scope>
    <source>
        <strain evidence="2 3">JCM 10977</strain>
    </source>
</reference>
<protein>
    <submittedName>
        <fullName evidence="2">GNAT family N-acetyltransferase</fullName>
    </submittedName>
</protein>
<name>A0ABN1Q2J8_9ACTN</name>
<dbReference type="InterPro" id="IPR000182">
    <property type="entry name" value="GNAT_dom"/>
</dbReference>
<dbReference type="InterPro" id="IPR016181">
    <property type="entry name" value="Acyl_CoA_acyltransferase"/>
</dbReference>
<evidence type="ECO:0000313" key="3">
    <source>
        <dbReference type="Proteomes" id="UP001500542"/>
    </source>
</evidence>
<dbReference type="EMBL" id="BAAAHK010000005">
    <property type="protein sequence ID" value="GAA0936122.1"/>
    <property type="molecule type" value="Genomic_DNA"/>
</dbReference>
<dbReference type="SUPFAM" id="SSF55729">
    <property type="entry name" value="Acyl-CoA N-acyltransferases (Nat)"/>
    <property type="match status" value="1"/>
</dbReference>
<proteinExistence type="predicted"/>
<evidence type="ECO:0000313" key="2">
    <source>
        <dbReference type="EMBL" id="GAA0936122.1"/>
    </source>
</evidence>
<dbReference type="RefSeq" id="WP_343967917.1">
    <property type="nucleotide sequence ID" value="NZ_BAAAHK010000005.1"/>
</dbReference>
<accession>A0ABN1Q2J8</accession>
<evidence type="ECO:0000259" key="1">
    <source>
        <dbReference type="PROSITE" id="PS51186"/>
    </source>
</evidence>
<gene>
    <name evidence="2" type="ORF">GCM10009554_23400</name>
</gene>
<organism evidence="2 3">
    <name type="scientific">Kribbella koreensis</name>
    <dbReference type="NCBI Taxonomy" id="57909"/>
    <lineage>
        <taxon>Bacteria</taxon>
        <taxon>Bacillati</taxon>
        <taxon>Actinomycetota</taxon>
        <taxon>Actinomycetes</taxon>
        <taxon>Propionibacteriales</taxon>
        <taxon>Kribbellaceae</taxon>
        <taxon>Kribbella</taxon>
    </lineage>
</organism>
<keyword evidence="3" id="KW-1185">Reference proteome</keyword>
<comment type="caution">
    <text evidence="2">The sequence shown here is derived from an EMBL/GenBank/DDBJ whole genome shotgun (WGS) entry which is preliminary data.</text>
</comment>
<dbReference type="CDD" id="cd04301">
    <property type="entry name" value="NAT_SF"/>
    <property type="match status" value="1"/>
</dbReference>
<sequence>MTSPDQLVPGERSDVSVELIEVGPDEAAVVRSTYVRIWEPLKAHGRLEWSDDEWSAELSHPAIRSWLARVQGETAGLLELEVSVDGEVGIVVFGLVPAYQGRGLGAAFLTRATELAWQLGRPTKRVWLQTSSDDHAHALGNYKSRGFQVFSAETQ</sequence>
<dbReference type="PROSITE" id="PS51186">
    <property type="entry name" value="GNAT"/>
    <property type="match status" value="1"/>
</dbReference>
<dbReference type="Proteomes" id="UP001500542">
    <property type="component" value="Unassembled WGS sequence"/>
</dbReference>
<feature type="domain" description="N-acetyltransferase" evidence="1">
    <location>
        <begin position="17"/>
        <end position="155"/>
    </location>
</feature>
<dbReference type="Pfam" id="PF00583">
    <property type="entry name" value="Acetyltransf_1"/>
    <property type="match status" value="1"/>
</dbReference>
<dbReference type="Gene3D" id="3.40.630.30">
    <property type="match status" value="1"/>
</dbReference>